<comment type="caution">
    <text evidence="1">The sequence shown here is derived from an EMBL/GenBank/DDBJ whole genome shotgun (WGS) entry which is preliminary data.</text>
</comment>
<organism evidence="1 2">
    <name type="scientific">Dryococelus australis</name>
    <dbReference type="NCBI Taxonomy" id="614101"/>
    <lineage>
        <taxon>Eukaryota</taxon>
        <taxon>Metazoa</taxon>
        <taxon>Ecdysozoa</taxon>
        <taxon>Arthropoda</taxon>
        <taxon>Hexapoda</taxon>
        <taxon>Insecta</taxon>
        <taxon>Pterygota</taxon>
        <taxon>Neoptera</taxon>
        <taxon>Polyneoptera</taxon>
        <taxon>Phasmatodea</taxon>
        <taxon>Verophasmatodea</taxon>
        <taxon>Anareolatae</taxon>
        <taxon>Phasmatidae</taxon>
        <taxon>Eurycanthinae</taxon>
        <taxon>Dryococelus</taxon>
    </lineage>
</organism>
<keyword evidence="2" id="KW-1185">Reference proteome</keyword>
<name>A0ABQ9G9B9_9NEOP</name>
<evidence type="ECO:0000313" key="2">
    <source>
        <dbReference type="Proteomes" id="UP001159363"/>
    </source>
</evidence>
<evidence type="ECO:0008006" key="3">
    <source>
        <dbReference type="Google" id="ProtNLM"/>
    </source>
</evidence>
<dbReference type="Proteomes" id="UP001159363">
    <property type="component" value="Chromosome 14"/>
</dbReference>
<reference evidence="1 2" key="1">
    <citation type="submission" date="2023-02" db="EMBL/GenBank/DDBJ databases">
        <title>LHISI_Scaffold_Assembly.</title>
        <authorList>
            <person name="Stuart O.P."/>
            <person name="Cleave R."/>
            <person name="Magrath M.J.L."/>
            <person name="Mikheyev A.S."/>
        </authorList>
    </citation>
    <scope>NUCLEOTIDE SEQUENCE [LARGE SCALE GENOMIC DNA]</scope>
    <source>
        <strain evidence="1">Daus_M_001</strain>
        <tissue evidence="1">Leg muscle</tissue>
    </source>
</reference>
<sequence length="207" mass="24371">MQWVQETGNIVQGSPKRKKKFADLAAVLDLKGTDDPKPLCPTRWIARKQKDSKRLQQLNYAVPDYQLASPEELYRKVYFEALDSITGEIQRRFEHTDYEKYANLEEALATQPIEWNSKVTETWQEKYFDLQQLGHQTEMLKKLSPHCTKTIEYVQRLRDMHPETRFLFPELEKFICYLLVTPVTSATAKRSFSTLRILNSYLRTAMT</sequence>
<evidence type="ECO:0000313" key="1">
    <source>
        <dbReference type="EMBL" id="KAJ8868033.1"/>
    </source>
</evidence>
<dbReference type="EMBL" id="JARBHB010000015">
    <property type="protein sequence ID" value="KAJ8868033.1"/>
    <property type="molecule type" value="Genomic_DNA"/>
</dbReference>
<proteinExistence type="predicted"/>
<gene>
    <name evidence="1" type="ORF">PR048_031842</name>
</gene>
<protein>
    <recommendedName>
        <fullName evidence="3">HAT C-terminal dimerisation domain-containing protein</fullName>
    </recommendedName>
</protein>
<accession>A0ABQ9G9B9</accession>